<name>A0A366KNG8_9SPHI</name>
<gene>
    <name evidence="1" type="ORF">DRW42_24545</name>
</gene>
<dbReference type="Proteomes" id="UP000252081">
    <property type="component" value="Unassembled WGS sequence"/>
</dbReference>
<comment type="caution">
    <text evidence="1">The sequence shown here is derived from an EMBL/GenBank/DDBJ whole genome shotgun (WGS) entry which is preliminary data.</text>
</comment>
<dbReference type="AlphaFoldDB" id="A0A366KNG8"/>
<evidence type="ECO:0000313" key="1">
    <source>
        <dbReference type="EMBL" id="RBQ02823.1"/>
    </source>
</evidence>
<keyword evidence="2" id="KW-1185">Reference proteome</keyword>
<evidence type="ECO:0000313" key="2">
    <source>
        <dbReference type="Proteomes" id="UP000252081"/>
    </source>
</evidence>
<dbReference type="RefSeq" id="WP_113951522.1">
    <property type="nucleotide sequence ID" value="NZ_QNQU01000029.1"/>
</dbReference>
<reference evidence="1 2" key="1">
    <citation type="submission" date="2018-07" db="EMBL/GenBank/DDBJ databases">
        <title>A draft genome of a endophytic bacteria, a new species of Pedobacter.</title>
        <authorList>
            <person name="Zhang Z.D."/>
            <person name="Chen Z.J."/>
        </authorList>
    </citation>
    <scope>NUCLEOTIDE SEQUENCE [LARGE SCALE GENOMIC DNA]</scope>
    <source>
        <strain evidence="1 2">RS10</strain>
    </source>
</reference>
<protein>
    <submittedName>
        <fullName evidence="1">Uncharacterized protein</fullName>
    </submittedName>
</protein>
<sequence>MFKLFLSLVFIAILCSCKTSVVSQRDRDERARKIILASKIKERHLYSYNYKFGEVDSSSKFLSMKILYDDRGNTVKEINYSDAKNHQSPPDTTYYFYDDNNCAKLIKKITYEIESDTTITDSTAVVTDTSSYNTNSNTFLDSTVIDTVVEESETNIYQPISYQHAMPVSNTPFHRTVSKYVYTYDENFNKATMKYIVDDVLINVINYTYADDNQMLKATAYTADNKVSSRTEYTYSANIQSGWNEYGENNELFERVSTSYLPDKKQRNSVYNSEGKLIRVELIKWDNGDVLEYVVDNKVANSIEKVVREYYKQGLVKAIKRFRDEEPIEFKQGIIIY</sequence>
<dbReference type="EMBL" id="QNQU01000029">
    <property type="protein sequence ID" value="RBQ02823.1"/>
    <property type="molecule type" value="Genomic_DNA"/>
</dbReference>
<accession>A0A366KNG8</accession>
<organism evidence="1 2">
    <name type="scientific">Pedobacter miscanthi</name>
    <dbReference type="NCBI Taxonomy" id="2259170"/>
    <lineage>
        <taxon>Bacteria</taxon>
        <taxon>Pseudomonadati</taxon>
        <taxon>Bacteroidota</taxon>
        <taxon>Sphingobacteriia</taxon>
        <taxon>Sphingobacteriales</taxon>
        <taxon>Sphingobacteriaceae</taxon>
        <taxon>Pedobacter</taxon>
    </lineage>
</organism>
<proteinExistence type="predicted"/>
<dbReference type="PROSITE" id="PS51257">
    <property type="entry name" value="PROKAR_LIPOPROTEIN"/>
    <property type="match status" value="1"/>
</dbReference>